<dbReference type="InterPro" id="IPR004179">
    <property type="entry name" value="Sec63-dom"/>
</dbReference>
<dbReference type="SUPFAM" id="SSF158702">
    <property type="entry name" value="Sec63 N-terminal domain-like"/>
    <property type="match status" value="1"/>
</dbReference>
<dbReference type="InterPro" id="IPR052247">
    <property type="entry name" value="Meiotic_Crossover_Helicase"/>
</dbReference>
<proteinExistence type="predicted"/>
<gene>
    <name evidence="2" type="ORF">BN9_006160</name>
</gene>
<evidence type="ECO:0000259" key="1">
    <source>
        <dbReference type="SMART" id="SM00973"/>
    </source>
</evidence>
<dbReference type="InParanoid" id="A0A024FZV7"/>
<dbReference type="Gene3D" id="1.10.3380.10">
    <property type="entry name" value="Sec63 N-terminal domain-like domain"/>
    <property type="match status" value="1"/>
</dbReference>
<dbReference type="SMART" id="SM00973">
    <property type="entry name" value="Sec63"/>
    <property type="match status" value="1"/>
</dbReference>
<protein>
    <recommendedName>
        <fullName evidence="1">SEC63 domain-containing protein</fullName>
    </recommendedName>
</protein>
<name>A0A024FZV7_9STRA</name>
<dbReference type="PANTHER" id="PTHR47835">
    <property type="entry name" value="HFM1, ATP DEPENDENT DNA HELICASE HOMOLOG"/>
    <property type="match status" value="1"/>
</dbReference>
<dbReference type="GO" id="GO:0051321">
    <property type="term" value="P:meiotic cell cycle"/>
    <property type="evidence" value="ECO:0007669"/>
    <property type="project" value="UniProtKB-KW"/>
</dbReference>
<dbReference type="InterPro" id="IPR027417">
    <property type="entry name" value="P-loop_NTPase"/>
</dbReference>
<dbReference type="Gene3D" id="1.10.10.10">
    <property type="entry name" value="Winged helix-like DNA-binding domain superfamily/Winged helix DNA-binding domain"/>
    <property type="match status" value="1"/>
</dbReference>
<dbReference type="GO" id="GO:0043138">
    <property type="term" value="F:3'-5' DNA helicase activity"/>
    <property type="evidence" value="ECO:0007669"/>
    <property type="project" value="UniProtKB-EC"/>
</dbReference>
<dbReference type="Gene3D" id="3.40.50.300">
    <property type="entry name" value="P-loop containing nucleotide triphosphate hydrolases"/>
    <property type="match status" value="1"/>
</dbReference>
<dbReference type="Proteomes" id="UP000053237">
    <property type="component" value="Unassembled WGS sequence"/>
</dbReference>
<dbReference type="STRING" id="65357.A0A024FZV7"/>
<dbReference type="InterPro" id="IPR036388">
    <property type="entry name" value="WH-like_DNA-bd_sf"/>
</dbReference>
<dbReference type="OrthoDB" id="79052at2759"/>
<dbReference type="EMBL" id="CAIX01000004">
    <property type="protein sequence ID" value="CCI39833.1"/>
    <property type="molecule type" value="Genomic_DNA"/>
</dbReference>
<comment type="caution">
    <text evidence="2">The sequence shown here is derived from an EMBL/GenBank/DDBJ whole genome shotgun (WGS) entry which is preliminary data.</text>
</comment>
<evidence type="ECO:0000313" key="2">
    <source>
        <dbReference type="EMBL" id="CCI39833.1"/>
    </source>
</evidence>
<dbReference type="Pfam" id="PF02889">
    <property type="entry name" value="Sec63"/>
    <property type="match status" value="1"/>
</dbReference>
<accession>A0A024FZV7</accession>
<feature type="domain" description="SEC63" evidence="1">
    <location>
        <begin position="255"/>
        <end position="559"/>
    </location>
</feature>
<sequence length="849" mass="97775">MRGACKVPETLLIWCSVRDLNVAITLRKLAKPLEDQDKSSKINVHDDKLQHLLKHNIGFYHAAMDDNRLLFIKNSSRERFKCYGNCSDEFQLYDIYEKSIEQLHDFTAKLVIIKSTQVYIGEDGFVEYSPSDILRMAGRAGRHGVDNHGMAVIMTKSKMVKFYEELFTNPEMVPIRSAMHSKLAEFINGEVIRGAIYDVESALSWLQQSFLIHYIRKQRNDESDSHARNILSQVLDDLLEEGMVTLAKQANKVCKTNVGELMNQYSLDRSTMKRIRELDVIDVTTTTLLELLMACHGGQHPLRRNERLDISALSKLSLRFAVRTDTSVSQGRGKLFKYNVLLQSALGRIDINDTGLQLERDEIVENAKRLMTAIVEYLRHRQLGKKLWTAYDLWRTIYLRIWNTRNDSTVLRQIHGVVESTEKDLRRMQIRSIQQLAVANPGYMSEIMCKSIKFCTSLVTQAQSIVIFKIQSIIQHDRKNLQIKIGSECVGPMDPRNTKQTCCLIVFCGKKLLSFDDMIKAPTTLLAPMPCELMMNEWVQIRLMHEQYVGLDDYINLPLETSGYVEYGSPFLEGMRQQRSLERDKLKKEKLSHLKETKKFTKYVNVLTAHHTNAKQQTIRHFMKPTKMISPDQQHGIVTPRKRHRNYSDKISRECTLRDSQERYRSPESSKAVDPFAFVKYDRSKPKPVRAVCASRRGRQEKPSSSTKKMCQLHLNVAVPTEMLQKEKGMASSIAEPQLACSPLKFDPGYLDHSKARKMRLDDKDLPNTKMMLCAGLDKNPFAQFRYQNRDTETSETQQRTISSQVISETECHTQEPMKHLSVSDVSASLWSVEDLRSDGNLFKQVYFG</sequence>
<dbReference type="GO" id="GO:0016787">
    <property type="term" value="F:hydrolase activity"/>
    <property type="evidence" value="ECO:0007669"/>
    <property type="project" value="UniProtKB-KW"/>
</dbReference>
<keyword evidence="3" id="KW-1185">Reference proteome</keyword>
<reference evidence="2 3" key="1">
    <citation type="submission" date="2012-05" db="EMBL/GenBank/DDBJ databases">
        <title>Recombination and specialization in a pathogen metapopulation.</title>
        <authorList>
            <person name="Gardiner A."/>
            <person name="Kemen E."/>
            <person name="Schultz-Larsen T."/>
            <person name="MacLean D."/>
            <person name="Van Oosterhout C."/>
            <person name="Jones J.D.G."/>
        </authorList>
    </citation>
    <scope>NUCLEOTIDE SEQUENCE [LARGE SCALE GENOMIC DNA]</scope>
    <source>
        <strain evidence="2 3">Ac Nc2</strain>
    </source>
</reference>
<organism evidence="2 3">
    <name type="scientific">Albugo candida</name>
    <dbReference type="NCBI Taxonomy" id="65357"/>
    <lineage>
        <taxon>Eukaryota</taxon>
        <taxon>Sar</taxon>
        <taxon>Stramenopiles</taxon>
        <taxon>Oomycota</taxon>
        <taxon>Peronosporomycetes</taxon>
        <taxon>Albuginales</taxon>
        <taxon>Albuginaceae</taxon>
        <taxon>Albugo</taxon>
    </lineage>
</organism>
<dbReference type="AlphaFoldDB" id="A0A024FZV7"/>
<dbReference type="SUPFAM" id="SSF52540">
    <property type="entry name" value="P-loop containing nucleoside triphosphate hydrolases"/>
    <property type="match status" value="1"/>
</dbReference>
<evidence type="ECO:0000313" key="3">
    <source>
        <dbReference type="Proteomes" id="UP000053237"/>
    </source>
</evidence>
<dbReference type="PANTHER" id="PTHR47835:SF3">
    <property type="entry name" value="HELICASE FOR MEIOSIS 1"/>
    <property type="match status" value="1"/>
</dbReference>